<dbReference type="Proteomes" id="UP001153069">
    <property type="component" value="Unassembled WGS sequence"/>
</dbReference>
<dbReference type="OrthoDB" id="27267at2759"/>
<protein>
    <submittedName>
        <fullName evidence="7">Leucine Rich Repeat</fullName>
    </submittedName>
</protein>
<dbReference type="PANTHER" id="PTHR48060">
    <property type="entry name" value="DNA DAMAGE-REPAIR/TOLERATION PROTEIN DRT100"/>
    <property type="match status" value="1"/>
</dbReference>
<dbReference type="SUPFAM" id="SSF52058">
    <property type="entry name" value="L domain-like"/>
    <property type="match status" value="1"/>
</dbReference>
<organism evidence="7 8">
    <name type="scientific">Seminavis robusta</name>
    <dbReference type="NCBI Taxonomy" id="568900"/>
    <lineage>
        <taxon>Eukaryota</taxon>
        <taxon>Sar</taxon>
        <taxon>Stramenopiles</taxon>
        <taxon>Ochrophyta</taxon>
        <taxon>Bacillariophyta</taxon>
        <taxon>Bacillariophyceae</taxon>
        <taxon>Bacillariophycidae</taxon>
        <taxon>Naviculales</taxon>
        <taxon>Naviculaceae</taxon>
        <taxon>Seminavis</taxon>
    </lineage>
</organism>
<keyword evidence="6" id="KW-1133">Transmembrane helix</keyword>
<dbReference type="InterPro" id="IPR032675">
    <property type="entry name" value="LRR_dom_sf"/>
</dbReference>
<reference evidence="7" key="1">
    <citation type="submission" date="2020-06" db="EMBL/GenBank/DDBJ databases">
        <authorList>
            <consortium name="Plant Systems Biology data submission"/>
        </authorList>
    </citation>
    <scope>NUCLEOTIDE SEQUENCE</scope>
    <source>
        <strain evidence="7">D6</strain>
    </source>
</reference>
<evidence type="ECO:0000256" key="2">
    <source>
        <dbReference type="ARBA" id="ARBA00022475"/>
    </source>
</evidence>
<evidence type="ECO:0000256" key="1">
    <source>
        <dbReference type="ARBA" id="ARBA00004236"/>
    </source>
</evidence>
<dbReference type="InterPro" id="IPR053211">
    <property type="entry name" value="DNA_repair-toleration"/>
</dbReference>
<keyword evidence="5" id="KW-0677">Repeat</keyword>
<comment type="subcellular location">
    <subcellularLocation>
        <location evidence="1">Cell membrane</location>
    </subcellularLocation>
</comment>
<comment type="caution">
    <text evidence="7">The sequence shown here is derived from an EMBL/GenBank/DDBJ whole genome shotgun (WGS) entry which is preliminary data.</text>
</comment>
<evidence type="ECO:0000256" key="5">
    <source>
        <dbReference type="ARBA" id="ARBA00022737"/>
    </source>
</evidence>
<evidence type="ECO:0000313" key="7">
    <source>
        <dbReference type="EMBL" id="CAB9526233.1"/>
    </source>
</evidence>
<sequence>MSHHQVVELDDEDDDFDILEEIVRKRASNVEMTSINKKTNRQPEKSDSHTMSTWQDVTQMRPAMGVPVFPATLREERSPFPVTPDMEFTGPGAFAVNGISANRDDIIEEAVDQEPVDALATATQIPEHENIEDSSLLENTGTDTTVPNHRSMKYWRQRLLFVLSLEANVVLLSVVVTLLVIMAVSLRGHDNSDTSQSTDTKVPSKFPGLAAMPTMEPPNFLDSLHLPDYTLEALENPRSPQSKAYEWLISNINNKTSTLNNLPKWRLKQRFSLATFYYSTRGGFWVKNGGWLEWETNECDWEQLYRHQESSPEVNCNEMGEIKALVFCIANNMDGTIPPEISFLGKSLQLLYLCRQQQLRGSIPTALGELTQLNELALTATGISGTIPRELGLMTNLGQLKLIQNNLLGSIPSELGKLYNMTIFRLSEAELTGSIPTEFYQWHKLEILGVMECPKLNTELVLSEIAESIQQVQSIMLIQRAHGDKMAIPSHLDKLTKLSDLALNDWNISGTIPSNFGDLTELILLDLENNSISGTFPQVLFKLTNMVHLNLGSNRLEGKLPLKIFAQLTHLRHLSLGDNQFSGTIPTEVGLLSSLMKLDIQNTELSGTLPTELLQLENLTSFVVTNTSLRGSIPESLCDRMHQQISGYFGGGKFHQKIEGPICQGTLLCGCDCDPCPVD</sequence>
<evidence type="ECO:0000256" key="4">
    <source>
        <dbReference type="ARBA" id="ARBA00022729"/>
    </source>
</evidence>
<keyword evidence="6" id="KW-0812">Transmembrane</keyword>
<evidence type="ECO:0000256" key="6">
    <source>
        <dbReference type="SAM" id="Phobius"/>
    </source>
</evidence>
<keyword evidence="8" id="KW-1185">Reference proteome</keyword>
<dbReference type="GO" id="GO:0005886">
    <property type="term" value="C:plasma membrane"/>
    <property type="evidence" value="ECO:0007669"/>
    <property type="project" value="UniProtKB-SubCell"/>
</dbReference>
<accession>A0A9N8ET35</accession>
<dbReference type="Gene3D" id="3.80.10.10">
    <property type="entry name" value="Ribonuclease Inhibitor"/>
    <property type="match status" value="2"/>
</dbReference>
<dbReference type="InterPro" id="IPR001611">
    <property type="entry name" value="Leu-rich_rpt"/>
</dbReference>
<dbReference type="Pfam" id="PF13855">
    <property type="entry name" value="LRR_8"/>
    <property type="match status" value="1"/>
</dbReference>
<feature type="transmembrane region" description="Helical" evidence="6">
    <location>
        <begin position="159"/>
        <end position="186"/>
    </location>
</feature>
<dbReference type="AlphaFoldDB" id="A0A9N8ET35"/>
<dbReference type="EMBL" id="CAICTM010001796">
    <property type="protein sequence ID" value="CAB9526233.1"/>
    <property type="molecule type" value="Genomic_DNA"/>
</dbReference>
<dbReference type="FunFam" id="3.80.10.10:FF:000041">
    <property type="entry name" value="LRR receptor-like serine/threonine-protein kinase ERECTA"/>
    <property type="match status" value="1"/>
</dbReference>
<evidence type="ECO:0000313" key="8">
    <source>
        <dbReference type="Proteomes" id="UP001153069"/>
    </source>
</evidence>
<keyword evidence="6" id="KW-0472">Membrane</keyword>
<dbReference type="FunFam" id="3.80.10.10:FF:000383">
    <property type="entry name" value="Leucine-rich repeat receptor protein kinase EMS1"/>
    <property type="match status" value="1"/>
</dbReference>
<keyword evidence="4" id="KW-0732">Signal</keyword>
<keyword evidence="2" id="KW-1003">Cell membrane</keyword>
<dbReference type="PANTHER" id="PTHR48060:SF21">
    <property type="entry name" value="L DOMAIN-LIKE PROTEIN"/>
    <property type="match status" value="1"/>
</dbReference>
<evidence type="ECO:0000256" key="3">
    <source>
        <dbReference type="ARBA" id="ARBA00022614"/>
    </source>
</evidence>
<proteinExistence type="predicted"/>
<name>A0A9N8ET35_9STRA</name>
<keyword evidence="3" id="KW-0433">Leucine-rich repeat</keyword>
<dbReference type="Pfam" id="PF00560">
    <property type="entry name" value="LRR_1"/>
    <property type="match status" value="1"/>
</dbReference>
<gene>
    <name evidence="7" type="ORF">SEMRO_1798_G298240.1</name>
</gene>